<gene>
    <name evidence="1" type="ORF">C9F07_15330</name>
</gene>
<protein>
    <submittedName>
        <fullName evidence="1">Nuclease</fullName>
    </submittedName>
</protein>
<evidence type="ECO:0000313" key="1">
    <source>
        <dbReference type="EMBL" id="TGD71164.1"/>
    </source>
</evidence>
<keyword evidence="2" id="KW-1185">Reference proteome</keyword>
<organism evidence="1 2">
    <name type="scientific">Salmonella enterica subsp. enterica serovar Poona</name>
    <dbReference type="NCBI Taxonomy" id="436295"/>
    <lineage>
        <taxon>Bacteria</taxon>
        <taxon>Pseudomonadati</taxon>
        <taxon>Pseudomonadota</taxon>
        <taxon>Gammaproteobacteria</taxon>
        <taxon>Enterobacterales</taxon>
        <taxon>Enterobacteriaceae</taxon>
        <taxon>Salmonella</taxon>
    </lineage>
</organism>
<comment type="caution">
    <text evidence="1">The sequence shown here is derived from an EMBL/GenBank/DDBJ whole genome shotgun (WGS) entry which is preliminary data.</text>
</comment>
<feature type="non-terminal residue" evidence="1">
    <location>
        <position position="1"/>
    </location>
</feature>
<dbReference type="EMBL" id="PYKI01001607">
    <property type="protein sequence ID" value="TGD71164.1"/>
    <property type="molecule type" value="Genomic_DNA"/>
</dbReference>
<reference evidence="1 2" key="1">
    <citation type="submission" date="2018-03" db="EMBL/GenBank/DDBJ databases">
        <title>Non-Typhoidal Salmonella genome sequencing and assembly.</title>
        <authorList>
            <person name="Matchawe C."/>
        </authorList>
    </citation>
    <scope>NUCLEOTIDE SEQUENCE [LARGE SCALE GENOMIC DNA]</scope>
    <source>
        <strain evidence="1 2">22sa</strain>
    </source>
</reference>
<dbReference type="Proteomes" id="UP000298196">
    <property type="component" value="Unassembled WGS sequence"/>
</dbReference>
<sequence>LEELTGTEIYGQISAQVFEKHKSARLELEKLQAQASGVALLADEQLQQLEASLQALPDVEKRLLAGRQGQPQHLLWLRRKHERHTEVR</sequence>
<feature type="non-terminal residue" evidence="1">
    <location>
        <position position="88"/>
    </location>
</feature>
<name>A0A4Z0LV94_SALET</name>
<accession>A0A4Z0LV94</accession>
<evidence type="ECO:0000313" key="2">
    <source>
        <dbReference type="Proteomes" id="UP000298196"/>
    </source>
</evidence>
<dbReference type="AlphaFoldDB" id="A0A4Z0LV94"/>
<proteinExistence type="predicted"/>